<feature type="transmembrane region" description="Helical" evidence="6">
    <location>
        <begin position="76"/>
        <end position="97"/>
    </location>
</feature>
<keyword evidence="3 6" id="KW-0812">Transmembrane</keyword>
<dbReference type="Gene3D" id="3.30.565.10">
    <property type="entry name" value="Histidine kinase-like ATPase, C-terminal domain"/>
    <property type="match status" value="1"/>
</dbReference>
<feature type="transmembrane region" description="Helical" evidence="6">
    <location>
        <begin position="149"/>
        <end position="174"/>
    </location>
</feature>
<keyword evidence="4 6" id="KW-1133">Transmembrane helix</keyword>
<reference evidence="8 9" key="1">
    <citation type="submission" date="2018-07" db="EMBL/GenBank/DDBJ databases">
        <title>Dyella monticola sp. nov. and Dyella psychrodurans sp. nov. isolated from monsoon evergreen broad-leaved forest soil of Dinghu Mountain, China.</title>
        <authorList>
            <person name="Gao Z."/>
            <person name="Qiu L."/>
        </authorList>
    </citation>
    <scope>NUCLEOTIDE SEQUENCE [LARGE SCALE GENOMIC DNA]</scope>
    <source>
        <strain evidence="8 9">4G-K06</strain>
    </source>
</reference>
<dbReference type="InterPro" id="IPR007895">
    <property type="entry name" value="MASE1"/>
</dbReference>
<evidence type="ECO:0000256" key="1">
    <source>
        <dbReference type="ARBA" id="ARBA00004651"/>
    </source>
</evidence>
<feature type="transmembrane region" description="Helical" evidence="6">
    <location>
        <begin position="195"/>
        <end position="217"/>
    </location>
</feature>
<evidence type="ECO:0000313" key="9">
    <source>
        <dbReference type="Proteomes" id="UP000254258"/>
    </source>
</evidence>
<comment type="caution">
    <text evidence="8">The sequence shown here is derived from an EMBL/GenBank/DDBJ whole genome shotgun (WGS) entry which is preliminary data.</text>
</comment>
<evidence type="ECO:0000256" key="4">
    <source>
        <dbReference type="ARBA" id="ARBA00022989"/>
    </source>
</evidence>
<protein>
    <recommendedName>
        <fullName evidence="7">MASE1 domain-containing protein</fullName>
    </recommendedName>
</protein>
<dbReference type="InterPro" id="IPR036890">
    <property type="entry name" value="HATPase_C_sf"/>
</dbReference>
<sequence>MGKALWERPWFRHVAIALGYGLAVVVFRVLSVSHWMILDGLRLAVFLLAPYRYWPALLVGESGYFIYLSFECLDDWGAPWAAVNLVPPSVFLLPLIYWAREQWPPVSKAVVNIAALLGCALLMSFIGTLRDVLMVRIMHLPADYVVNYGALAARCFIGDYLGVLTVTPLVLVIHQQLSEEGGWRRIRDRIAGSRLVFESACVGLPVLVFLLGLGMLAPAPSETRQLAQIAMFLPVVWLAFRHGWQGAAVGGMVASCAIKILMPALYDHHTIQAEILVAFAISSMLLMGARIAALDRRAEQEQVDVRMALALAQRNVYIGEMQLRMASQTLEQVRETIQVGFTMMLGRLRHLQPAVDDRGYQRHALAAQEQLHRLADSLYPVSAPGRGLPTALRDGAMVRLLNDAGLLYSCDVRGQLSHLSNALRMTIYRIVCEAITDACSKRDVSGVRVQIRYIEHDGRRGVMVRVCLAADPIRLVHIHWDELLAGVARTSSGLGLRAIQDRAATFEGRAKMHTSAQGRRISALLLEPVTGGG</sequence>
<dbReference type="AlphaFoldDB" id="A0A370WXW8"/>
<feature type="transmembrane region" description="Helical" evidence="6">
    <location>
        <begin position="271"/>
        <end position="293"/>
    </location>
</feature>
<feature type="transmembrane region" description="Helical" evidence="6">
    <location>
        <begin position="51"/>
        <end position="70"/>
    </location>
</feature>
<gene>
    <name evidence="8" type="ORF">DWU98_13140</name>
</gene>
<dbReference type="GO" id="GO:0005886">
    <property type="term" value="C:plasma membrane"/>
    <property type="evidence" value="ECO:0007669"/>
    <property type="project" value="UniProtKB-SubCell"/>
</dbReference>
<evidence type="ECO:0000256" key="3">
    <source>
        <dbReference type="ARBA" id="ARBA00022692"/>
    </source>
</evidence>
<keyword evidence="2" id="KW-1003">Cell membrane</keyword>
<feature type="domain" description="MASE1" evidence="7">
    <location>
        <begin position="15"/>
        <end position="291"/>
    </location>
</feature>
<keyword evidence="5 6" id="KW-0472">Membrane</keyword>
<accession>A0A370WXW8</accession>
<comment type="subcellular location">
    <subcellularLocation>
        <location evidence="1">Cell membrane</location>
        <topology evidence="1">Multi-pass membrane protein</topology>
    </subcellularLocation>
</comment>
<evidence type="ECO:0000256" key="6">
    <source>
        <dbReference type="SAM" id="Phobius"/>
    </source>
</evidence>
<evidence type="ECO:0000256" key="2">
    <source>
        <dbReference type="ARBA" id="ARBA00022475"/>
    </source>
</evidence>
<evidence type="ECO:0000313" key="8">
    <source>
        <dbReference type="EMBL" id="RDS80877.1"/>
    </source>
</evidence>
<dbReference type="Pfam" id="PF05231">
    <property type="entry name" value="MASE1"/>
    <property type="match status" value="1"/>
</dbReference>
<dbReference type="EMBL" id="QRBE01000007">
    <property type="protein sequence ID" value="RDS80877.1"/>
    <property type="molecule type" value="Genomic_DNA"/>
</dbReference>
<dbReference type="RefSeq" id="WP_115496022.1">
    <property type="nucleotide sequence ID" value="NZ_QRBE01000007.1"/>
</dbReference>
<proteinExistence type="predicted"/>
<evidence type="ECO:0000259" key="7">
    <source>
        <dbReference type="Pfam" id="PF05231"/>
    </source>
</evidence>
<dbReference type="OrthoDB" id="5929525at2"/>
<evidence type="ECO:0000256" key="5">
    <source>
        <dbReference type="ARBA" id="ARBA00023136"/>
    </source>
</evidence>
<feature type="transmembrane region" description="Helical" evidence="6">
    <location>
        <begin position="12"/>
        <end position="30"/>
    </location>
</feature>
<feature type="transmembrane region" description="Helical" evidence="6">
    <location>
        <begin position="109"/>
        <end position="129"/>
    </location>
</feature>
<keyword evidence="9" id="KW-1185">Reference proteome</keyword>
<organism evidence="8 9">
    <name type="scientific">Dyella monticola</name>
    <dbReference type="NCBI Taxonomy" id="1927958"/>
    <lineage>
        <taxon>Bacteria</taxon>
        <taxon>Pseudomonadati</taxon>
        <taxon>Pseudomonadota</taxon>
        <taxon>Gammaproteobacteria</taxon>
        <taxon>Lysobacterales</taxon>
        <taxon>Rhodanobacteraceae</taxon>
        <taxon>Dyella</taxon>
    </lineage>
</organism>
<name>A0A370WXW8_9GAMM</name>
<feature type="transmembrane region" description="Helical" evidence="6">
    <location>
        <begin position="247"/>
        <end position="265"/>
    </location>
</feature>
<dbReference type="Proteomes" id="UP000254258">
    <property type="component" value="Unassembled WGS sequence"/>
</dbReference>